<dbReference type="PANTHER" id="PTHR43479:SF11">
    <property type="entry name" value="ACREF_ENVCD OPERON REPRESSOR-RELATED"/>
    <property type="match status" value="1"/>
</dbReference>
<dbReference type="SUPFAM" id="SSF46689">
    <property type="entry name" value="Homeodomain-like"/>
    <property type="match status" value="1"/>
</dbReference>
<accession>A0ABS7YUY0</accession>
<evidence type="ECO:0000256" key="1">
    <source>
        <dbReference type="ARBA" id="ARBA00023125"/>
    </source>
</evidence>
<dbReference type="InterPro" id="IPR009057">
    <property type="entry name" value="Homeodomain-like_sf"/>
</dbReference>
<sequence>MKNLKGFDVTHENILKSGKINFLNDGYERANLRKICKDAGVTTGAFYRHFEDKEALFVALVEPLAKEILDLYTKFEEESFRSIDEKHIKDLAEINIAGSIETAIYIFRKKDIFELLVYKAYGTKYDNFIEKLVKMEDLNRNKISKIVLKDNYKCINISEKSMHLLNHAYINALCEIIMHSDNIEEVKQNSEIVARFFREGWKKLQGF</sequence>
<evidence type="ECO:0000256" key="2">
    <source>
        <dbReference type="PROSITE-ProRule" id="PRU00335"/>
    </source>
</evidence>
<organism evidence="4 5">
    <name type="scientific">Anaerococcus degeneri</name>
    <dbReference type="NCBI Taxonomy" id="361500"/>
    <lineage>
        <taxon>Bacteria</taxon>
        <taxon>Bacillati</taxon>
        <taxon>Bacillota</taxon>
        <taxon>Tissierellia</taxon>
        <taxon>Tissierellales</taxon>
        <taxon>Peptoniphilaceae</taxon>
        <taxon>Anaerococcus</taxon>
    </lineage>
</organism>
<name>A0ABS7YUY0_9FIRM</name>
<dbReference type="PANTHER" id="PTHR43479">
    <property type="entry name" value="ACREF/ENVCD OPERON REPRESSOR-RELATED"/>
    <property type="match status" value="1"/>
</dbReference>
<keyword evidence="1 2" id="KW-0238">DNA-binding</keyword>
<reference evidence="5" key="1">
    <citation type="submission" date="2023-07" db="EMBL/GenBank/DDBJ databases">
        <title>FDA dAtabase for Regulatory Grade micrObial Sequences (FDA-ARGOS): Supporting development and validation of Infectious Disease Dx tests.</title>
        <authorList>
            <person name="Sproer C."/>
            <person name="Gronow S."/>
            <person name="Severitt S."/>
            <person name="Schroder I."/>
            <person name="Tallon L."/>
            <person name="Sadzewicz L."/>
            <person name="Zhao X."/>
            <person name="Boylan J."/>
            <person name="Ott S."/>
            <person name="Bowen H."/>
            <person name="Vavikolanu K."/>
            <person name="Hazen T."/>
            <person name="Aluvathingal J."/>
            <person name="Nadendla S."/>
            <person name="Lowell S."/>
            <person name="Myers T."/>
            <person name="Yan Y."/>
        </authorList>
    </citation>
    <scope>NUCLEOTIDE SEQUENCE [LARGE SCALE GENOMIC DNA]</scope>
    <source>
        <strain evidence="5">FDAARGOS_1538</strain>
    </source>
</reference>
<keyword evidence="5" id="KW-1185">Reference proteome</keyword>
<dbReference type="Pfam" id="PF00440">
    <property type="entry name" value="TetR_N"/>
    <property type="match status" value="1"/>
</dbReference>
<comment type="caution">
    <text evidence="4">The sequence shown here is derived from an EMBL/GenBank/DDBJ whole genome shotgun (WGS) entry which is preliminary data.</text>
</comment>
<dbReference type="InterPro" id="IPR050624">
    <property type="entry name" value="HTH-type_Tx_Regulator"/>
</dbReference>
<proteinExistence type="predicted"/>
<dbReference type="RefSeq" id="WP_209772395.1">
    <property type="nucleotide sequence ID" value="NZ_JAGGLO010000001.1"/>
</dbReference>
<dbReference type="Proteomes" id="UP001198374">
    <property type="component" value="Unassembled WGS sequence"/>
</dbReference>
<dbReference type="PROSITE" id="PS50977">
    <property type="entry name" value="HTH_TETR_2"/>
    <property type="match status" value="1"/>
</dbReference>
<dbReference type="EMBL" id="JAIWIY010000001">
    <property type="protein sequence ID" value="MCA2095478.1"/>
    <property type="molecule type" value="Genomic_DNA"/>
</dbReference>
<feature type="domain" description="HTH tetR-type" evidence="3">
    <location>
        <begin position="8"/>
        <end position="68"/>
    </location>
</feature>
<gene>
    <name evidence="4" type="ORF">LDJ82_00835</name>
</gene>
<dbReference type="InterPro" id="IPR001647">
    <property type="entry name" value="HTH_TetR"/>
</dbReference>
<dbReference type="Gene3D" id="1.10.357.10">
    <property type="entry name" value="Tetracycline Repressor, domain 2"/>
    <property type="match status" value="1"/>
</dbReference>
<protein>
    <submittedName>
        <fullName evidence="4">TetR/AcrR family transcriptional regulator</fullName>
    </submittedName>
</protein>
<evidence type="ECO:0000313" key="4">
    <source>
        <dbReference type="EMBL" id="MCA2095478.1"/>
    </source>
</evidence>
<dbReference type="PRINTS" id="PR00455">
    <property type="entry name" value="HTHTETR"/>
</dbReference>
<evidence type="ECO:0000313" key="5">
    <source>
        <dbReference type="Proteomes" id="UP001198374"/>
    </source>
</evidence>
<feature type="DNA-binding region" description="H-T-H motif" evidence="2">
    <location>
        <begin position="31"/>
        <end position="50"/>
    </location>
</feature>
<evidence type="ECO:0000259" key="3">
    <source>
        <dbReference type="PROSITE" id="PS50977"/>
    </source>
</evidence>